<dbReference type="OrthoDB" id="5410741at2759"/>
<keyword evidence="3" id="KW-1185">Reference proteome</keyword>
<dbReference type="InterPro" id="IPR036397">
    <property type="entry name" value="RNaseH_sf"/>
</dbReference>
<evidence type="ECO:0000259" key="1">
    <source>
        <dbReference type="Pfam" id="PF01498"/>
    </source>
</evidence>
<dbReference type="GO" id="GO:0015074">
    <property type="term" value="P:DNA integration"/>
    <property type="evidence" value="ECO:0007669"/>
    <property type="project" value="InterPro"/>
</dbReference>
<dbReference type="Pfam" id="PF01498">
    <property type="entry name" value="HTH_Tnp_Tc3_2"/>
    <property type="match status" value="1"/>
</dbReference>
<reference evidence="2 3" key="1">
    <citation type="journal article" date="2018" name="Nat. Ecol. Evol.">
        <title>Pezizomycetes genomes reveal the molecular basis of ectomycorrhizal truffle lifestyle.</title>
        <authorList>
            <person name="Murat C."/>
            <person name="Payen T."/>
            <person name="Noel B."/>
            <person name="Kuo A."/>
            <person name="Morin E."/>
            <person name="Chen J."/>
            <person name="Kohler A."/>
            <person name="Krizsan K."/>
            <person name="Balestrini R."/>
            <person name="Da Silva C."/>
            <person name="Montanini B."/>
            <person name="Hainaut M."/>
            <person name="Levati E."/>
            <person name="Barry K.W."/>
            <person name="Belfiori B."/>
            <person name="Cichocki N."/>
            <person name="Clum A."/>
            <person name="Dockter R.B."/>
            <person name="Fauchery L."/>
            <person name="Guy J."/>
            <person name="Iotti M."/>
            <person name="Le Tacon F."/>
            <person name="Lindquist E.A."/>
            <person name="Lipzen A."/>
            <person name="Malagnac F."/>
            <person name="Mello A."/>
            <person name="Molinier V."/>
            <person name="Miyauchi S."/>
            <person name="Poulain J."/>
            <person name="Riccioni C."/>
            <person name="Rubini A."/>
            <person name="Sitrit Y."/>
            <person name="Splivallo R."/>
            <person name="Traeger S."/>
            <person name="Wang M."/>
            <person name="Zifcakova L."/>
            <person name="Wipf D."/>
            <person name="Zambonelli A."/>
            <person name="Paolocci F."/>
            <person name="Nowrousian M."/>
            <person name="Ottonello S."/>
            <person name="Baldrian P."/>
            <person name="Spatafora J.W."/>
            <person name="Henrissat B."/>
            <person name="Nagy L.G."/>
            <person name="Aury J.M."/>
            <person name="Wincker P."/>
            <person name="Grigoriev I.V."/>
            <person name="Bonfante P."/>
            <person name="Martin F.M."/>
        </authorList>
    </citation>
    <scope>NUCLEOTIDE SEQUENCE [LARGE SCALE GENOMIC DNA]</scope>
    <source>
        <strain evidence="2 3">120613-1</strain>
    </source>
</reference>
<dbReference type="GO" id="GO:0003677">
    <property type="term" value="F:DNA binding"/>
    <property type="evidence" value="ECO:0007669"/>
    <property type="project" value="InterPro"/>
</dbReference>
<proteinExistence type="predicted"/>
<dbReference type="PANTHER" id="PTHR23022:SF135">
    <property type="entry name" value="SI:DKEY-77F5.3"/>
    <property type="match status" value="1"/>
</dbReference>
<dbReference type="EMBL" id="ML120559">
    <property type="protein sequence ID" value="RPA89720.1"/>
    <property type="molecule type" value="Genomic_DNA"/>
</dbReference>
<dbReference type="PANTHER" id="PTHR23022">
    <property type="entry name" value="TRANSPOSABLE ELEMENT-RELATED"/>
    <property type="match status" value="1"/>
</dbReference>
<protein>
    <recommendedName>
        <fullName evidence="1">Transposase Tc1-like domain-containing protein</fullName>
    </recommendedName>
</protein>
<dbReference type="STRING" id="1336337.A0A3N4IZV0"/>
<dbReference type="InterPro" id="IPR002492">
    <property type="entry name" value="Transposase_Tc1-like"/>
</dbReference>
<dbReference type="AlphaFoldDB" id="A0A3N4IZV0"/>
<dbReference type="Gene3D" id="3.30.420.10">
    <property type="entry name" value="Ribonuclease H-like superfamily/Ribonuclease H"/>
    <property type="match status" value="1"/>
</dbReference>
<dbReference type="Proteomes" id="UP000276215">
    <property type="component" value="Unassembled WGS sequence"/>
</dbReference>
<feature type="domain" description="Transposase Tc1-like" evidence="1">
    <location>
        <begin position="6"/>
        <end position="51"/>
    </location>
</feature>
<dbReference type="InterPro" id="IPR052338">
    <property type="entry name" value="Transposase_5"/>
</dbReference>
<sequence length="309" mass="36453">MNFTIAGLQICGNTVKRILAENNIHRRKPTEKPQLSNVQRAARLAFCLHYQQLDWHQVIFTDESYFETRDLRHRRSRGVLRRPGEAYLPQNLNVKFPKGSTVMFWGAILYGHDGSMLPYHLYTTPYETKEQKKEAEVQLVREYQLELAEVEWFNQMGFDHPNPPKLKERKKDRKGGIDWFIYRERILNPLLYPLACNAQVTCPNLLIMEDNAPSHIHQYHDLPRERLGLRKLTWPANSPDLNPIESIWCEMKDRLHERLGIRMTATAIYQVVLEEWINYPAEWINKYIDSMPLRIEACIKDEGGNGFNY</sequence>
<name>A0A3N4IZV0_9PEZI</name>
<evidence type="ECO:0000313" key="3">
    <source>
        <dbReference type="Proteomes" id="UP000276215"/>
    </source>
</evidence>
<evidence type="ECO:0000313" key="2">
    <source>
        <dbReference type="EMBL" id="RPA89720.1"/>
    </source>
</evidence>
<organism evidence="2 3">
    <name type="scientific">Choiromyces venosus 120613-1</name>
    <dbReference type="NCBI Taxonomy" id="1336337"/>
    <lineage>
        <taxon>Eukaryota</taxon>
        <taxon>Fungi</taxon>
        <taxon>Dikarya</taxon>
        <taxon>Ascomycota</taxon>
        <taxon>Pezizomycotina</taxon>
        <taxon>Pezizomycetes</taxon>
        <taxon>Pezizales</taxon>
        <taxon>Tuberaceae</taxon>
        <taxon>Choiromyces</taxon>
    </lineage>
</organism>
<dbReference type="GO" id="GO:0006313">
    <property type="term" value="P:DNA transposition"/>
    <property type="evidence" value="ECO:0007669"/>
    <property type="project" value="InterPro"/>
</dbReference>
<gene>
    <name evidence="2" type="ORF">L873DRAFT_593578</name>
</gene>
<accession>A0A3N4IZV0</accession>